<dbReference type="RefSeq" id="WP_416206066.1">
    <property type="nucleotide sequence ID" value="NZ_JBBKTX010000012.1"/>
</dbReference>
<comment type="caution">
    <text evidence="4">The sequence shown here is derived from an EMBL/GenBank/DDBJ whole genome shotgun (WGS) entry which is preliminary data.</text>
</comment>
<evidence type="ECO:0000256" key="1">
    <source>
        <dbReference type="ARBA" id="ARBA00007198"/>
    </source>
</evidence>
<dbReference type="Gene3D" id="3.40.30.10">
    <property type="entry name" value="Glutaredoxin"/>
    <property type="match status" value="1"/>
</dbReference>
<organism evidence="4 5">
    <name type="scientific">Oceanobacter antarcticus</name>
    <dbReference type="NCBI Taxonomy" id="3133425"/>
    <lineage>
        <taxon>Bacteria</taxon>
        <taxon>Pseudomonadati</taxon>
        <taxon>Pseudomonadota</taxon>
        <taxon>Gammaproteobacteria</taxon>
        <taxon>Oceanospirillales</taxon>
        <taxon>Oceanospirillaceae</taxon>
        <taxon>Oceanobacter</taxon>
    </lineage>
</organism>
<dbReference type="Proteomes" id="UP001620597">
    <property type="component" value="Unassembled WGS sequence"/>
</dbReference>
<name>A0ABW8NJ76_9GAMM</name>
<evidence type="ECO:0000313" key="4">
    <source>
        <dbReference type="EMBL" id="MFK4752947.1"/>
    </source>
</evidence>
<sequence length="158" mass="17841">MLHFYEKPGCINNTRQKKILREAGVDVIEHNLLTTPWQAQQLRRFFDSLPVSEWFNRSAPAVKNGQIDPEHCTAEQAMAAMIAEPLLIRRPLIQLEGWYHCGFDWPRLQQQLGLGARSREELDVPDDIEGCASHHASGKSCTVPGSITNSRTQTGEYA</sequence>
<dbReference type="PROSITE" id="PS51353">
    <property type="entry name" value="ARSC"/>
    <property type="match status" value="1"/>
</dbReference>
<comment type="similarity">
    <text evidence="1 2">Belongs to the ArsC family.</text>
</comment>
<gene>
    <name evidence="4" type="ORF">WG929_11050</name>
</gene>
<evidence type="ECO:0000256" key="2">
    <source>
        <dbReference type="PROSITE-ProRule" id="PRU01282"/>
    </source>
</evidence>
<dbReference type="InterPro" id="IPR036249">
    <property type="entry name" value="Thioredoxin-like_sf"/>
</dbReference>
<keyword evidence="5" id="KW-1185">Reference proteome</keyword>
<protein>
    <submittedName>
        <fullName evidence="4">ArsC/Spx/MgsR family protein</fullName>
    </submittedName>
</protein>
<dbReference type="InterPro" id="IPR006503">
    <property type="entry name" value="Nase-assoc"/>
</dbReference>
<evidence type="ECO:0000256" key="3">
    <source>
        <dbReference type="SAM" id="MobiDB-lite"/>
    </source>
</evidence>
<dbReference type="EMBL" id="JBBKTX010000012">
    <property type="protein sequence ID" value="MFK4752947.1"/>
    <property type="molecule type" value="Genomic_DNA"/>
</dbReference>
<dbReference type="NCBIfam" id="TIGR01616">
    <property type="entry name" value="nitro_assoc"/>
    <property type="match status" value="1"/>
</dbReference>
<dbReference type="InterPro" id="IPR006660">
    <property type="entry name" value="Arsenate_reductase-like"/>
</dbReference>
<dbReference type="Pfam" id="PF03960">
    <property type="entry name" value="ArsC"/>
    <property type="match status" value="1"/>
</dbReference>
<feature type="compositionally biased region" description="Polar residues" evidence="3">
    <location>
        <begin position="139"/>
        <end position="158"/>
    </location>
</feature>
<dbReference type="PANTHER" id="PTHR30041">
    <property type="entry name" value="ARSENATE REDUCTASE"/>
    <property type="match status" value="1"/>
</dbReference>
<dbReference type="SUPFAM" id="SSF52833">
    <property type="entry name" value="Thioredoxin-like"/>
    <property type="match status" value="1"/>
</dbReference>
<accession>A0ABW8NJ76</accession>
<dbReference type="PANTHER" id="PTHR30041:SF8">
    <property type="entry name" value="PROTEIN YFFB"/>
    <property type="match status" value="1"/>
</dbReference>
<reference evidence="4 5" key="1">
    <citation type="submission" date="2024-03" db="EMBL/GenBank/DDBJ databases">
        <title>High-quality draft genome sequence of Oceanobacter sp. wDCs-4.</title>
        <authorList>
            <person name="Dong C."/>
        </authorList>
    </citation>
    <scope>NUCLEOTIDE SEQUENCE [LARGE SCALE GENOMIC DNA]</scope>
    <source>
        <strain evidence="5">wDCs-4</strain>
    </source>
</reference>
<proteinExistence type="inferred from homology"/>
<evidence type="ECO:0000313" key="5">
    <source>
        <dbReference type="Proteomes" id="UP001620597"/>
    </source>
</evidence>
<feature type="region of interest" description="Disordered" evidence="3">
    <location>
        <begin position="134"/>
        <end position="158"/>
    </location>
</feature>